<sequence>MNFKTPKHLLLTAASCLLLTANFAKAQDTLFARKMVDTLTSPYFWGRGYTKDGVHRAANFLVAQFKAYGVKPMDGKNYMQEFSYPVNTFPGKMKVVINNIELKPGVDYIVSPDSKGVTGTGKLEQIDSTHFVDKENRVVLSLEDKLTWSVEGKALDYTLIQMDKKSVKQTPSTIQVDIENQLIPDFKTANICGIVNGTSKPDSILVITAHYDHLGGMGSNTYFPGANDNASGITQLLSLAKYYGAHPQRYSMAFICFSGEEAGLLGSKYFTDNPLIPLKNIRFLINLDLDGTGIEGITVVNATVYPKEFAALKQINSQGNYVVKVNPRGKAANSDHYYFTEKGVPAFFIYTLGGIKAYHDVFDISKTLPLTEYADLFKLILKFNNSLMTKQKTTISSVN</sequence>
<feature type="chain" id="PRO_5046461535" description="Peptidase M28 domain-containing protein" evidence="1">
    <location>
        <begin position="27"/>
        <end position="399"/>
    </location>
</feature>
<comment type="caution">
    <text evidence="3">The sequence shown here is derived from an EMBL/GenBank/DDBJ whole genome shotgun (WGS) entry which is preliminary data.</text>
</comment>
<organism evidence="3 4">
    <name type="scientific">Mucilaginibacter lappiensis</name>
    <dbReference type="NCBI Taxonomy" id="354630"/>
    <lineage>
        <taxon>Bacteria</taxon>
        <taxon>Pseudomonadati</taxon>
        <taxon>Bacteroidota</taxon>
        <taxon>Sphingobacteriia</taxon>
        <taxon>Sphingobacteriales</taxon>
        <taxon>Sphingobacteriaceae</taxon>
        <taxon>Mucilaginibacter</taxon>
    </lineage>
</organism>
<evidence type="ECO:0000313" key="4">
    <source>
        <dbReference type="Proteomes" id="UP000541583"/>
    </source>
</evidence>
<evidence type="ECO:0000256" key="1">
    <source>
        <dbReference type="SAM" id="SignalP"/>
    </source>
</evidence>
<dbReference type="Pfam" id="PF04389">
    <property type="entry name" value="Peptidase_M28"/>
    <property type="match status" value="1"/>
</dbReference>
<evidence type="ECO:0000313" key="3">
    <source>
        <dbReference type="EMBL" id="MBB6108788.1"/>
    </source>
</evidence>
<name>A0ABR6PG96_9SPHI</name>
<dbReference type="PANTHER" id="PTHR12147">
    <property type="entry name" value="METALLOPEPTIDASE M28 FAMILY MEMBER"/>
    <property type="match status" value="1"/>
</dbReference>
<evidence type="ECO:0000259" key="2">
    <source>
        <dbReference type="Pfam" id="PF04389"/>
    </source>
</evidence>
<dbReference type="InterPro" id="IPR007484">
    <property type="entry name" value="Peptidase_M28"/>
</dbReference>
<feature type="signal peptide" evidence="1">
    <location>
        <begin position="1"/>
        <end position="26"/>
    </location>
</feature>
<dbReference type="EMBL" id="JACHCB010000003">
    <property type="protein sequence ID" value="MBB6108788.1"/>
    <property type="molecule type" value="Genomic_DNA"/>
</dbReference>
<accession>A0ABR6PG96</accession>
<dbReference type="InterPro" id="IPR045175">
    <property type="entry name" value="M28_fam"/>
</dbReference>
<feature type="domain" description="Peptidase M28" evidence="2">
    <location>
        <begin position="190"/>
        <end position="382"/>
    </location>
</feature>
<protein>
    <recommendedName>
        <fullName evidence="2">Peptidase M28 domain-containing protein</fullName>
    </recommendedName>
</protein>
<gene>
    <name evidence="3" type="ORF">HDF23_001531</name>
</gene>
<reference evidence="3 4" key="1">
    <citation type="submission" date="2020-08" db="EMBL/GenBank/DDBJ databases">
        <title>Genomic Encyclopedia of Type Strains, Phase IV (KMG-V): Genome sequencing to study the core and pangenomes of soil and plant-associated prokaryotes.</title>
        <authorList>
            <person name="Whitman W."/>
        </authorList>
    </citation>
    <scope>NUCLEOTIDE SEQUENCE [LARGE SCALE GENOMIC DNA]</scope>
    <source>
        <strain evidence="3 4">ANJLi2</strain>
    </source>
</reference>
<dbReference type="Proteomes" id="UP000541583">
    <property type="component" value="Unassembled WGS sequence"/>
</dbReference>
<keyword evidence="1" id="KW-0732">Signal</keyword>
<proteinExistence type="predicted"/>
<keyword evidence="4" id="KW-1185">Reference proteome</keyword>
<dbReference type="SUPFAM" id="SSF53187">
    <property type="entry name" value="Zn-dependent exopeptidases"/>
    <property type="match status" value="1"/>
</dbReference>
<dbReference type="PANTHER" id="PTHR12147:SF26">
    <property type="entry name" value="PEPTIDASE M28 DOMAIN-CONTAINING PROTEIN"/>
    <property type="match status" value="1"/>
</dbReference>
<dbReference type="Gene3D" id="3.40.630.10">
    <property type="entry name" value="Zn peptidases"/>
    <property type="match status" value="1"/>
</dbReference>
<dbReference type="RefSeq" id="WP_175614063.1">
    <property type="nucleotide sequence ID" value="NZ_FTMG01000003.1"/>
</dbReference>